<dbReference type="InterPro" id="IPR032675">
    <property type="entry name" value="LRR_dom_sf"/>
</dbReference>
<dbReference type="SMART" id="SM00368">
    <property type="entry name" value="LRR_RI"/>
    <property type="match status" value="2"/>
</dbReference>
<feature type="region of interest" description="Disordered" evidence="1">
    <location>
        <begin position="632"/>
        <end position="655"/>
    </location>
</feature>
<gene>
    <name evidence="2" type="ORF">PHPALM_31930</name>
</gene>
<dbReference type="InterPro" id="IPR000048">
    <property type="entry name" value="IQ_motif_EF-hand-BS"/>
</dbReference>
<dbReference type="Pfam" id="PF00612">
    <property type="entry name" value="IQ"/>
    <property type="match status" value="2"/>
</dbReference>
<dbReference type="PANTHER" id="PTHR24114">
    <property type="entry name" value="LEUCINE RICH REPEAT FAMILY PROTEIN"/>
    <property type="match status" value="1"/>
</dbReference>
<dbReference type="AlphaFoldDB" id="A0A2P4X1C0"/>
<evidence type="ECO:0000313" key="3">
    <source>
        <dbReference type="Proteomes" id="UP000237271"/>
    </source>
</evidence>
<dbReference type="SMART" id="SM00015">
    <property type="entry name" value="IQ"/>
    <property type="match status" value="3"/>
</dbReference>
<feature type="non-terminal residue" evidence="2">
    <location>
        <position position="1"/>
    </location>
</feature>
<dbReference type="OrthoDB" id="120976at2759"/>
<dbReference type="InterPro" id="IPR052394">
    <property type="entry name" value="LRR-containing"/>
</dbReference>
<name>A0A2P4X1C0_9STRA</name>
<organism evidence="2 3">
    <name type="scientific">Phytophthora palmivora</name>
    <dbReference type="NCBI Taxonomy" id="4796"/>
    <lineage>
        <taxon>Eukaryota</taxon>
        <taxon>Sar</taxon>
        <taxon>Stramenopiles</taxon>
        <taxon>Oomycota</taxon>
        <taxon>Peronosporomycetes</taxon>
        <taxon>Peronosporales</taxon>
        <taxon>Peronosporaceae</taxon>
        <taxon>Phytophthora</taxon>
    </lineage>
</organism>
<evidence type="ECO:0008006" key="4">
    <source>
        <dbReference type="Google" id="ProtNLM"/>
    </source>
</evidence>
<dbReference type="PANTHER" id="PTHR24114:SF2">
    <property type="entry name" value="F-BOX DOMAIN-CONTAINING PROTEIN-RELATED"/>
    <property type="match status" value="1"/>
</dbReference>
<feature type="region of interest" description="Disordered" evidence="1">
    <location>
        <begin position="707"/>
        <end position="734"/>
    </location>
</feature>
<feature type="compositionally biased region" description="Polar residues" evidence="1">
    <location>
        <begin position="713"/>
        <end position="727"/>
    </location>
</feature>
<dbReference type="Proteomes" id="UP000237271">
    <property type="component" value="Unassembled WGS sequence"/>
</dbReference>
<dbReference type="PROSITE" id="PS50096">
    <property type="entry name" value="IQ"/>
    <property type="match status" value="2"/>
</dbReference>
<dbReference type="Gene3D" id="3.80.10.10">
    <property type="entry name" value="Ribonuclease Inhibitor"/>
    <property type="match status" value="1"/>
</dbReference>
<comment type="caution">
    <text evidence="2">The sequence shown here is derived from an EMBL/GenBank/DDBJ whole genome shotgun (WGS) entry which is preliminary data.</text>
</comment>
<feature type="region of interest" description="Disordered" evidence="1">
    <location>
        <begin position="381"/>
        <end position="400"/>
    </location>
</feature>
<dbReference type="SUPFAM" id="SSF52047">
    <property type="entry name" value="RNI-like"/>
    <property type="match status" value="1"/>
</dbReference>
<keyword evidence="3" id="KW-1185">Reference proteome</keyword>
<accession>A0A2P4X1C0</accession>
<reference evidence="2 3" key="1">
    <citation type="journal article" date="2017" name="Genome Biol. Evol.">
        <title>Phytophthora megakarya and P. palmivora, closely related causal agents of cacao black pod rot, underwent increases in genome sizes and gene numbers by different mechanisms.</title>
        <authorList>
            <person name="Ali S.S."/>
            <person name="Shao J."/>
            <person name="Lary D.J."/>
            <person name="Kronmiller B."/>
            <person name="Shen D."/>
            <person name="Strem M.D."/>
            <person name="Amoako-Attah I."/>
            <person name="Akrofi A.Y."/>
            <person name="Begoude B.A."/>
            <person name="Ten Hoopen G.M."/>
            <person name="Coulibaly K."/>
            <person name="Kebe B.I."/>
            <person name="Melnick R.L."/>
            <person name="Guiltinan M.J."/>
            <person name="Tyler B.M."/>
            <person name="Meinhardt L.W."/>
            <person name="Bailey B.A."/>
        </authorList>
    </citation>
    <scope>NUCLEOTIDE SEQUENCE [LARGE SCALE GENOMIC DNA]</scope>
    <source>
        <strain evidence="3">sbr112.9</strain>
    </source>
</reference>
<protein>
    <recommendedName>
        <fullName evidence="4">Myosin-like protein</fullName>
    </recommendedName>
</protein>
<dbReference type="EMBL" id="NCKW01017201">
    <property type="protein sequence ID" value="POM59350.1"/>
    <property type="molecule type" value="Genomic_DNA"/>
</dbReference>
<sequence>KSKHQTRKYRYNRQVRNHLTALLPDEYENCLFREDCSALRIQRCFRGKRTRVEFRRRRDARRRQLHCQNDAARQIQRLFQRFGRPQFNSIPSVDELLIHVQQKLEIGKERLAVMLQHLYRRWKSAETRKQSALLHAFQAEANEQRRILVESASAVKIQRAWRRYSANQALDDRVSSQAHVYIVETLFSTQRRQTSLEVDVGHAARKIQALYRGKRMRTFLRILRARVLAPPCTSPVSALIRKCETNHKEGTETMAILHSIDNLDEKRALFDHPVLVLRGSRVSHRHNSPSMDESFSLQHVVSAIQYSTVLKSLICASGDFKGDRILTLLQALQTRRTLRVLALGGISTIAERRSSNEDPEMVSHEFSGWSERSTATSYSSPFNRRLQSLPSPPSSPLPHQQRQFSAMQILSKALCTSNFLLEELYLERNKLLERPQEGAIVAAIVSDYFFARYGHLHTLVIVHMRFSDANGALLGAALAINTVLQKLDIHGNLLCDGAAIAIANDGLMHNKTLRYLNLAENTIGSAGGKALFRCLGTSNRSLQTLVLRNNYLMSDVIPPLIEAWQMNAVIESIELAGNLIDDRYLEEIQCATAERRDVIPSKDNQELRLLLARKRFGIQSCLSPLSRRGISFSSTPLSPPDKSSEHKKKSVPVSPKKWLSANTPKLISPIAYPTMMNRQANDVHPAEKFSVVNVYAPARPRKLLKAALPPSGRFSSPSKLPALSTTPGKKRLTY</sequence>
<evidence type="ECO:0000256" key="1">
    <source>
        <dbReference type="SAM" id="MobiDB-lite"/>
    </source>
</evidence>
<evidence type="ECO:0000313" key="2">
    <source>
        <dbReference type="EMBL" id="POM59350.1"/>
    </source>
</evidence>
<proteinExistence type="predicted"/>